<gene>
    <name evidence="1" type="ORF">EmuJ_001089900</name>
</gene>
<sequence>MARESIGTEAVINANVSQIRPHFSLYRPILEPPIPMTQRPPNQSMEGRVPFITTALLSQTNSRCNRGRGM</sequence>
<proteinExistence type="predicted"/>
<accession>A0A068YIP8</accession>
<dbReference type="EMBL" id="LN902844">
    <property type="protein sequence ID" value="CDS43166.1"/>
    <property type="molecule type" value="Genomic_DNA"/>
</dbReference>
<name>A0A068YIP8_ECHMU</name>
<reference evidence="1" key="1">
    <citation type="journal article" date="2013" name="Nature">
        <title>The genomes of four tapeworm species reveal adaptations to parasitism.</title>
        <authorList>
            <person name="Tsai I.J."/>
            <person name="Zarowiecki M."/>
            <person name="Holroyd N."/>
            <person name="Garciarrubio A."/>
            <person name="Sanchez-Flores A."/>
            <person name="Brooks K.L."/>
            <person name="Tracey A."/>
            <person name="Bobes R.J."/>
            <person name="Fragoso G."/>
            <person name="Sciutto E."/>
            <person name="Aslett M."/>
            <person name="Beasley H."/>
            <person name="Bennett H.M."/>
            <person name="Cai J."/>
            <person name="Camicia F."/>
            <person name="Clark R."/>
            <person name="Cucher M."/>
            <person name="De Silva N."/>
            <person name="Day T.A."/>
            <person name="Deplazes P."/>
            <person name="Estrada K."/>
            <person name="Fernandez C."/>
            <person name="Holland P.W."/>
            <person name="Hou J."/>
            <person name="Hu S."/>
            <person name="Huckvale T."/>
            <person name="Hung S.S."/>
            <person name="Kamenetzky L."/>
            <person name="Keane J.A."/>
            <person name="Kiss F."/>
            <person name="Koziol U."/>
            <person name="Lambert O."/>
            <person name="Liu K."/>
            <person name="Luo X."/>
            <person name="Luo Y."/>
            <person name="Macchiaroli N."/>
            <person name="Nichol S."/>
            <person name="Paps J."/>
            <person name="Parkinson J."/>
            <person name="Pouchkina-Stantcheva N."/>
            <person name="Riddiford N."/>
            <person name="Rosenzvit M."/>
            <person name="Salinas G."/>
            <person name="Wasmuth J.D."/>
            <person name="Zamanian M."/>
            <person name="Zheng Y."/>
            <person name="Cai X."/>
            <person name="Soberon X."/>
            <person name="Olson P.D."/>
            <person name="Laclette J.P."/>
            <person name="Brehm K."/>
            <person name="Berriman M."/>
            <person name="Garciarrubio A."/>
            <person name="Bobes R.J."/>
            <person name="Fragoso G."/>
            <person name="Sanchez-Flores A."/>
            <person name="Estrada K."/>
            <person name="Cevallos M.A."/>
            <person name="Morett E."/>
            <person name="Gonzalez V."/>
            <person name="Portillo T."/>
            <person name="Ochoa-Leyva A."/>
            <person name="Jose M.V."/>
            <person name="Sciutto E."/>
            <person name="Landa A."/>
            <person name="Jimenez L."/>
            <person name="Valdes V."/>
            <person name="Carrero J.C."/>
            <person name="Larralde C."/>
            <person name="Morales-Montor J."/>
            <person name="Limon-Lason J."/>
            <person name="Soberon X."/>
            <person name="Laclette J.P."/>
        </authorList>
    </citation>
    <scope>NUCLEOTIDE SEQUENCE [LARGE SCALE GENOMIC DNA]</scope>
</reference>
<organism evidence="1 2">
    <name type="scientific">Echinococcus multilocularis</name>
    <name type="common">Fox tapeworm</name>
    <dbReference type="NCBI Taxonomy" id="6211"/>
    <lineage>
        <taxon>Eukaryota</taxon>
        <taxon>Metazoa</taxon>
        <taxon>Spiralia</taxon>
        <taxon>Lophotrochozoa</taxon>
        <taxon>Platyhelminthes</taxon>
        <taxon>Cestoda</taxon>
        <taxon>Eucestoda</taxon>
        <taxon>Cyclophyllidea</taxon>
        <taxon>Taeniidae</taxon>
        <taxon>Echinococcus</taxon>
    </lineage>
</organism>
<keyword evidence="2" id="KW-1185">Reference proteome</keyword>
<reference evidence="1" key="2">
    <citation type="submission" date="2015-11" db="EMBL/GenBank/DDBJ databases">
        <authorList>
            <person name="Zhang Y."/>
            <person name="Guo Z."/>
        </authorList>
    </citation>
    <scope>NUCLEOTIDE SEQUENCE</scope>
</reference>
<dbReference type="OrthoDB" id="10445310at2759"/>
<evidence type="ECO:0000313" key="1">
    <source>
        <dbReference type="EMBL" id="CDS43166.1"/>
    </source>
</evidence>
<dbReference type="AlphaFoldDB" id="A0A068YIP8"/>
<evidence type="ECO:0000313" key="2">
    <source>
        <dbReference type="Proteomes" id="UP000017246"/>
    </source>
</evidence>
<dbReference type="Proteomes" id="UP000017246">
    <property type="component" value="Unassembled WGS sequence"/>
</dbReference>
<protein>
    <submittedName>
        <fullName evidence="1">Expressed protein</fullName>
    </submittedName>
</protein>